<evidence type="ECO:0000313" key="1">
    <source>
        <dbReference type="EMBL" id="RFU80612.1"/>
    </source>
</evidence>
<keyword evidence="2" id="KW-1185">Reference proteome</keyword>
<organism evidence="1 2">
    <name type="scientific">Trichoderma arundinaceum</name>
    <dbReference type="NCBI Taxonomy" id="490622"/>
    <lineage>
        <taxon>Eukaryota</taxon>
        <taxon>Fungi</taxon>
        <taxon>Dikarya</taxon>
        <taxon>Ascomycota</taxon>
        <taxon>Pezizomycotina</taxon>
        <taxon>Sordariomycetes</taxon>
        <taxon>Hypocreomycetidae</taxon>
        <taxon>Hypocreales</taxon>
        <taxon>Hypocreaceae</taxon>
        <taxon>Trichoderma</taxon>
    </lineage>
</organism>
<keyword evidence="1" id="KW-0808">Transferase</keyword>
<sequence length="90" mass="9980">MPGLEKLQLIKGLSIADKLDDFRVLYNSAYNIETLRSLIASNDHVLDYIRPLIKAALADKPDSTLIWNLVSRATVNVKESTPPGQTAPLF</sequence>
<accession>A0A395NWV9</accession>
<evidence type="ECO:0000313" key="2">
    <source>
        <dbReference type="Proteomes" id="UP000266272"/>
    </source>
</evidence>
<keyword evidence="1" id="KW-0418">Kinase</keyword>
<dbReference type="Proteomes" id="UP000266272">
    <property type="component" value="Unassembled WGS sequence"/>
</dbReference>
<dbReference type="AlphaFoldDB" id="A0A395NWV9"/>
<proteinExistence type="predicted"/>
<reference evidence="1 2" key="1">
    <citation type="journal article" date="2018" name="PLoS Pathog.">
        <title>Evolution of structural diversity of trichothecenes, a family of toxins produced by plant pathogenic and entomopathogenic fungi.</title>
        <authorList>
            <person name="Proctor R.H."/>
            <person name="McCormick S.P."/>
            <person name="Kim H.S."/>
            <person name="Cardoza R.E."/>
            <person name="Stanley A.M."/>
            <person name="Lindo L."/>
            <person name="Kelly A."/>
            <person name="Brown D.W."/>
            <person name="Lee T."/>
            <person name="Vaughan M.M."/>
            <person name="Alexander N.J."/>
            <person name="Busman M."/>
            <person name="Gutierrez S."/>
        </authorList>
    </citation>
    <scope>NUCLEOTIDE SEQUENCE [LARGE SCALE GENOMIC DNA]</scope>
    <source>
        <strain evidence="1 2">IBT 40837</strain>
    </source>
</reference>
<comment type="caution">
    <text evidence="1">The sequence shown here is derived from an EMBL/GenBank/DDBJ whole genome shotgun (WGS) entry which is preliminary data.</text>
</comment>
<dbReference type="GO" id="GO:0016301">
    <property type="term" value="F:kinase activity"/>
    <property type="evidence" value="ECO:0007669"/>
    <property type="project" value="UniProtKB-KW"/>
</dbReference>
<name>A0A395NWV9_TRIAR</name>
<dbReference type="EMBL" id="PXOA01000102">
    <property type="protein sequence ID" value="RFU80612.1"/>
    <property type="molecule type" value="Genomic_DNA"/>
</dbReference>
<protein>
    <submittedName>
        <fullName evidence="1">Serine threonine-kinase sgk2</fullName>
    </submittedName>
</protein>
<gene>
    <name evidence="1" type="ORF">TARUN_1567</name>
</gene>
<dbReference type="OrthoDB" id="5584477at2759"/>